<dbReference type="AlphaFoldDB" id="A0A154L9P8"/>
<protein>
    <submittedName>
        <fullName evidence="3">Uncharacterized protein</fullName>
    </submittedName>
</protein>
<dbReference type="EMBL" id="LPVY01000003">
    <property type="protein sequence ID" value="KZB68157.1"/>
    <property type="molecule type" value="Genomic_DNA"/>
</dbReference>
<keyword evidence="2" id="KW-0812">Transmembrane</keyword>
<feature type="transmembrane region" description="Helical" evidence="2">
    <location>
        <begin position="111"/>
        <end position="132"/>
    </location>
</feature>
<name>A0A154L9P8_9PROT</name>
<feature type="compositionally biased region" description="Polar residues" evidence="1">
    <location>
        <begin position="79"/>
        <end position="99"/>
    </location>
</feature>
<organism evidence="3 4">
    <name type="scientific">Thalassospira lucentensis</name>
    <dbReference type="NCBI Taxonomy" id="168935"/>
    <lineage>
        <taxon>Bacteria</taxon>
        <taxon>Pseudomonadati</taxon>
        <taxon>Pseudomonadota</taxon>
        <taxon>Alphaproteobacteria</taxon>
        <taxon>Rhodospirillales</taxon>
        <taxon>Thalassospiraceae</taxon>
        <taxon>Thalassospira</taxon>
    </lineage>
</organism>
<dbReference type="Proteomes" id="UP000076335">
    <property type="component" value="Unassembled WGS sequence"/>
</dbReference>
<evidence type="ECO:0000256" key="1">
    <source>
        <dbReference type="SAM" id="MobiDB-lite"/>
    </source>
</evidence>
<keyword evidence="2" id="KW-1133">Transmembrane helix</keyword>
<evidence type="ECO:0000256" key="2">
    <source>
        <dbReference type="SAM" id="Phobius"/>
    </source>
</evidence>
<comment type="caution">
    <text evidence="3">The sequence shown here is derived from an EMBL/GenBank/DDBJ whole genome shotgun (WGS) entry which is preliminary data.</text>
</comment>
<feature type="region of interest" description="Disordered" evidence="1">
    <location>
        <begin position="76"/>
        <end position="99"/>
    </location>
</feature>
<keyword evidence="2" id="KW-0472">Membrane</keyword>
<gene>
    <name evidence="3" type="ORF">AUP42_11895</name>
</gene>
<accession>A0A154L9P8</accession>
<dbReference type="OrthoDB" id="7358987at2"/>
<sequence length="134" mass="14526">MELDLAMPDAVMRKSYTVVVVRSTGQQMDLETLSDYQSAINSAKNALTNNNNTEVRVVESKYDDATKRDKKQVVKILTRQESGTGNGGTAKSRSKNSGVSHDVASQFSKGIVNIVLAITVLVLLAGIIVPLMNR</sequence>
<reference evidence="3 4" key="1">
    <citation type="submission" date="2015-12" db="EMBL/GenBank/DDBJ databases">
        <title>Genome sequence of Thalassospira lucentensis MCCC 1A02072.</title>
        <authorList>
            <person name="Lu L."/>
            <person name="Lai Q."/>
            <person name="Shao Z."/>
            <person name="Qian P."/>
        </authorList>
    </citation>
    <scope>NUCLEOTIDE SEQUENCE [LARGE SCALE GENOMIC DNA]</scope>
    <source>
        <strain evidence="3 4">MCCC 1A02072</strain>
    </source>
</reference>
<evidence type="ECO:0000313" key="4">
    <source>
        <dbReference type="Proteomes" id="UP000076335"/>
    </source>
</evidence>
<evidence type="ECO:0000313" key="3">
    <source>
        <dbReference type="EMBL" id="KZB68157.1"/>
    </source>
</evidence>
<proteinExistence type="predicted"/>